<dbReference type="InterPro" id="IPR001509">
    <property type="entry name" value="Epimerase_deHydtase"/>
</dbReference>
<accession>A0A1G7W872</accession>
<dbReference type="PANTHER" id="PTHR43245:SF13">
    <property type="entry name" value="UDP-D-APIOSE_UDP-D-XYLOSE SYNTHASE 2"/>
    <property type="match status" value="1"/>
</dbReference>
<gene>
    <name evidence="2" type="ORF">SAMN05216466_104445</name>
</gene>
<dbReference type="SUPFAM" id="SSF51735">
    <property type="entry name" value="NAD(P)-binding Rossmann-fold domains"/>
    <property type="match status" value="1"/>
</dbReference>
<dbReference type="AlphaFoldDB" id="A0A1G7W872"/>
<dbReference type="PANTHER" id="PTHR43245">
    <property type="entry name" value="BIFUNCTIONAL POLYMYXIN RESISTANCE PROTEIN ARNA"/>
    <property type="match status" value="1"/>
</dbReference>
<organism evidence="2 3">
    <name type="scientific">Paraburkholderia phenazinium</name>
    <dbReference type="NCBI Taxonomy" id="60549"/>
    <lineage>
        <taxon>Bacteria</taxon>
        <taxon>Pseudomonadati</taxon>
        <taxon>Pseudomonadota</taxon>
        <taxon>Betaproteobacteria</taxon>
        <taxon>Burkholderiales</taxon>
        <taxon>Burkholderiaceae</taxon>
        <taxon>Paraburkholderia</taxon>
    </lineage>
</organism>
<name>A0A1G7W872_9BURK</name>
<proteinExistence type="predicted"/>
<dbReference type="Pfam" id="PF01370">
    <property type="entry name" value="Epimerase"/>
    <property type="match status" value="1"/>
</dbReference>
<feature type="domain" description="NAD-dependent epimerase/dehydratase" evidence="1">
    <location>
        <begin position="3"/>
        <end position="199"/>
    </location>
</feature>
<evidence type="ECO:0000259" key="1">
    <source>
        <dbReference type="Pfam" id="PF01370"/>
    </source>
</evidence>
<evidence type="ECO:0000313" key="3">
    <source>
        <dbReference type="Proteomes" id="UP000199706"/>
    </source>
</evidence>
<dbReference type="Gene3D" id="3.40.50.720">
    <property type="entry name" value="NAD(P)-binding Rossmann-like Domain"/>
    <property type="match status" value="1"/>
</dbReference>
<dbReference type="InterPro" id="IPR050177">
    <property type="entry name" value="Lipid_A_modif_metabolic_enz"/>
</dbReference>
<evidence type="ECO:0000313" key="2">
    <source>
        <dbReference type="EMBL" id="SDG68146.1"/>
    </source>
</evidence>
<protein>
    <submittedName>
        <fullName evidence="2">2'-hydroxyisoflavone reductase</fullName>
    </submittedName>
</protein>
<reference evidence="2 3" key="1">
    <citation type="submission" date="2016-10" db="EMBL/GenBank/DDBJ databases">
        <authorList>
            <person name="de Groot N.N."/>
        </authorList>
    </citation>
    <scope>NUCLEOTIDE SEQUENCE [LARGE SCALE GENOMIC DNA]</scope>
    <source>
        <strain evidence="2 3">LMG 2247</strain>
    </source>
</reference>
<dbReference type="Proteomes" id="UP000199706">
    <property type="component" value="Unassembled WGS sequence"/>
</dbReference>
<dbReference type="RefSeq" id="WP_090684788.1">
    <property type="nucleotide sequence ID" value="NZ_CADERL010000006.1"/>
</dbReference>
<sequence length="326" mass="36147">MRILVVGGTLFLGRHIVEAALKRGHDVTMFNRGRENPALFPEIEHLVGDRNSNLSTLASRQFDAVIDPSAYNPEQIDLVLSALKVPPEHYTFISTISAYRSFRPGVRYDEDAVLLSGNDGYGALKARTETAIQAAMPGRVAILRPGLIAGPHDPTDRFTYWIRRLDAGGHVLVPGRLDRPIQFIDARDLAEWSVQMAEDKLNAIFNAVGPESTLTMKQFLDQCIEVSQSTAQLDWLTDEQVLAAGIEGWTELPLWFAESDVAAGGIFYADNRRAIAHGLEFRPLAQTIKDTRDWSRATGEVKESPLRVKTLSSEKEQATLARFGGF</sequence>
<dbReference type="OrthoDB" id="7941246at2"/>
<dbReference type="EMBL" id="FNCJ01000004">
    <property type="protein sequence ID" value="SDG68146.1"/>
    <property type="molecule type" value="Genomic_DNA"/>
</dbReference>
<dbReference type="InterPro" id="IPR036291">
    <property type="entry name" value="NAD(P)-bd_dom_sf"/>
</dbReference>